<dbReference type="OrthoDB" id="2253354at2759"/>
<feature type="region of interest" description="Disordered" evidence="1">
    <location>
        <begin position="182"/>
        <end position="202"/>
    </location>
</feature>
<evidence type="ECO:0000313" key="2">
    <source>
        <dbReference type="EMBL" id="KAF2399357.1"/>
    </source>
</evidence>
<evidence type="ECO:0000256" key="1">
    <source>
        <dbReference type="SAM" id="MobiDB-lite"/>
    </source>
</evidence>
<sequence length="202" mass="22468">MSHLLRPAGFLAGPAPLRTLTWASTRHVSTEKLPRVVQPSLWTSLIPKALRRSTPTPHTPRPSMLRNFLSNPYSTIILLGMLVGSQAINTLQLRNDTVAYTRAADAKIWLLRETIGRVMRGEEVDVGRALGAGDPVGEREWAEVLGYVEADQSVQSRKRRRAARKAGEEGIARDVERTLEDLDPEKVQVQTGGEKTRPARFL</sequence>
<organism evidence="2 3">
    <name type="scientific">Trichodelitschia bisporula</name>
    <dbReference type="NCBI Taxonomy" id="703511"/>
    <lineage>
        <taxon>Eukaryota</taxon>
        <taxon>Fungi</taxon>
        <taxon>Dikarya</taxon>
        <taxon>Ascomycota</taxon>
        <taxon>Pezizomycotina</taxon>
        <taxon>Dothideomycetes</taxon>
        <taxon>Dothideomycetes incertae sedis</taxon>
        <taxon>Phaeotrichales</taxon>
        <taxon>Phaeotrichaceae</taxon>
        <taxon>Trichodelitschia</taxon>
    </lineage>
</organism>
<dbReference type="EMBL" id="ML996697">
    <property type="protein sequence ID" value="KAF2399357.1"/>
    <property type="molecule type" value="Genomic_DNA"/>
</dbReference>
<protein>
    <submittedName>
        <fullName evidence="2">Uncharacterized protein</fullName>
    </submittedName>
</protein>
<evidence type="ECO:0000313" key="3">
    <source>
        <dbReference type="Proteomes" id="UP000799640"/>
    </source>
</evidence>
<dbReference type="AlphaFoldDB" id="A0A6G1HU38"/>
<gene>
    <name evidence="2" type="ORF">EJ06DRAFT_582708</name>
</gene>
<keyword evidence="3" id="KW-1185">Reference proteome</keyword>
<accession>A0A6G1HU38</accession>
<dbReference type="Pfam" id="PF17254">
    <property type="entry name" value="DUF5321"/>
    <property type="match status" value="1"/>
</dbReference>
<name>A0A6G1HU38_9PEZI</name>
<proteinExistence type="predicted"/>
<reference evidence="2" key="1">
    <citation type="journal article" date="2020" name="Stud. Mycol.">
        <title>101 Dothideomycetes genomes: a test case for predicting lifestyles and emergence of pathogens.</title>
        <authorList>
            <person name="Haridas S."/>
            <person name="Albert R."/>
            <person name="Binder M."/>
            <person name="Bloem J."/>
            <person name="Labutti K."/>
            <person name="Salamov A."/>
            <person name="Andreopoulos B."/>
            <person name="Baker S."/>
            <person name="Barry K."/>
            <person name="Bills G."/>
            <person name="Bluhm B."/>
            <person name="Cannon C."/>
            <person name="Castanera R."/>
            <person name="Culley D."/>
            <person name="Daum C."/>
            <person name="Ezra D."/>
            <person name="Gonzalez J."/>
            <person name="Henrissat B."/>
            <person name="Kuo A."/>
            <person name="Liang C."/>
            <person name="Lipzen A."/>
            <person name="Lutzoni F."/>
            <person name="Magnuson J."/>
            <person name="Mondo S."/>
            <person name="Nolan M."/>
            <person name="Ohm R."/>
            <person name="Pangilinan J."/>
            <person name="Park H.-J."/>
            <person name="Ramirez L."/>
            <person name="Alfaro M."/>
            <person name="Sun H."/>
            <person name="Tritt A."/>
            <person name="Yoshinaga Y."/>
            <person name="Zwiers L.-H."/>
            <person name="Turgeon B."/>
            <person name="Goodwin S."/>
            <person name="Spatafora J."/>
            <person name="Crous P."/>
            <person name="Grigoriev I."/>
        </authorList>
    </citation>
    <scope>NUCLEOTIDE SEQUENCE</scope>
    <source>
        <strain evidence="2">CBS 262.69</strain>
    </source>
</reference>
<dbReference type="Proteomes" id="UP000799640">
    <property type="component" value="Unassembled WGS sequence"/>
</dbReference>
<feature type="compositionally biased region" description="Basic and acidic residues" evidence="1">
    <location>
        <begin position="165"/>
        <end position="177"/>
    </location>
</feature>
<feature type="region of interest" description="Disordered" evidence="1">
    <location>
        <begin position="158"/>
        <end position="177"/>
    </location>
</feature>
<dbReference type="InterPro" id="IPR035213">
    <property type="entry name" value="DUF5321"/>
</dbReference>